<dbReference type="HOGENOM" id="CLU_000604_84_3_14"/>
<feature type="transmembrane region" description="Helical" evidence="10">
    <location>
        <begin position="160"/>
        <end position="177"/>
    </location>
</feature>
<sequence>MNMILRLVRPHWKKLTLSLSFKTIGSLADLMLPFLISVMIDDVIPNSEEGDIELIVYLGILMLLIAVIGLYLNIVANRSAELVAALSVQGLRHDLFEKIESLSANQVDDLTRPSLISRMTTDTYNLYNATAGLQRLGVRAPVLLIGGIVMALFLDPVLTLVMIALLPLIGLLVYFTSSKGIPLYKRIQSLLDKLTRTLRENITGIRVVKALSMTEHEEERFDKNNQETVNAELKAHYTMAVINPTMHAIMNVGLVVVLVIGAFRIDSELTKKGEIIAFITYFTIILNAMMSITRVFIMISRASASGSRIDEVLHLPKDMKDGFDEVVLDEAYPHVEFRNVSFSYNKQKANLENINFKLERGQTLGIIGSTGSGKTTLVNLLMRFYDPDEGTIYLHGKDIKTLKQKELRKRIGLVLQNDLIFADSIYGNIQFNRNQINDEDVRVATKVAQAEFIKEKEDELNYRLSQRGSNLSGGQKQRLLIARAVAGKPDILILDDASSALDYQTDMKMRNSLKEELSDTTMIIIAQRISSLKDSNLILLIDDGKIIDMGTHESLMKTSKIYQELAFYQLGGEDK</sequence>
<dbReference type="OrthoDB" id="383768at2"/>
<dbReference type="FunFam" id="3.40.50.300:FF:000221">
    <property type="entry name" value="Multidrug ABC transporter ATP-binding protein"/>
    <property type="match status" value="1"/>
</dbReference>
<keyword evidence="4" id="KW-1003">Cell membrane</keyword>
<dbReference type="KEGG" id="abra:BN85305620"/>
<comment type="similarity">
    <text evidence="2">Belongs to the ABC transporter superfamily.</text>
</comment>
<dbReference type="InterPro" id="IPR003439">
    <property type="entry name" value="ABC_transporter-like_ATP-bd"/>
</dbReference>
<name>U4KRA6_9MOLU</name>
<feature type="transmembrane region" description="Helical" evidence="10">
    <location>
        <begin position="21"/>
        <end position="40"/>
    </location>
</feature>
<evidence type="ECO:0000256" key="10">
    <source>
        <dbReference type="SAM" id="Phobius"/>
    </source>
</evidence>
<dbReference type="Proteomes" id="UP000032737">
    <property type="component" value="Chromosome"/>
</dbReference>
<dbReference type="CDD" id="cd18548">
    <property type="entry name" value="ABC_6TM_Tm287_like"/>
    <property type="match status" value="1"/>
</dbReference>
<dbReference type="GO" id="GO:0005886">
    <property type="term" value="C:plasma membrane"/>
    <property type="evidence" value="ECO:0007669"/>
    <property type="project" value="UniProtKB-SubCell"/>
</dbReference>
<dbReference type="InterPro" id="IPR011527">
    <property type="entry name" value="ABC1_TM_dom"/>
</dbReference>
<feature type="domain" description="ABC transmembrane type-1" evidence="12">
    <location>
        <begin position="17"/>
        <end position="301"/>
    </location>
</feature>
<gene>
    <name evidence="13" type="ORF">BN85305620</name>
</gene>
<keyword evidence="6" id="KW-0547">Nucleotide-binding</keyword>
<dbReference type="InterPro" id="IPR036640">
    <property type="entry name" value="ABC1_TM_sf"/>
</dbReference>
<dbReference type="Pfam" id="PF00664">
    <property type="entry name" value="ABC_membrane"/>
    <property type="match status" value="1"/>
</dbReference>
<evidence type="ECO:0000256" key="4">
    <source>
        <dbReference type="ARBA" id="ARBA00022475"/>
    </source>
</evidence>
<accession>U4KRA6</accession>
<keyword evidence="14" id="KW-1185">Reference proteome</keyword>
<dbReference type="GO" id="GO:0016887">
    <property type="term" value="F:ATP hydrolysis activity"/>
    <property type="evidence" value="ECO:0007669"/>
    <property type="project" value="InterPro"/>
</dbReference>
<evidence type="ECO:0000256" key="3">
    <source>
        <dbReference type="ARBA" id="ARBA00022448"/>
    </source>
</evidence>
<feature type="transmembrane region" description="Helical" evidence="10">
    <location>
        <begin position="136"/>
        <end position="154"/>
    </location>
</feature>
<dbReference type="PROSITE" id="PS00211">
    <property type="entry name" value="ABC_TRANSPORTER_1"/>
    <property type="match status" value="1"/>
</dbReference>
<proteinExistence type="inferred from homology"/>
<dbReference type="GO" id="GO:0005524">
    <property type="term" value="F:ATP binding"/>
    <property type="evidence" value="ECO:0007669"/>
    <property type="project" value="UniProtKB-KW"/>
</dbReference>
<organism evidence="13 14">
    <name type="scientific">Acholeplasma brassicae</name>
    <dbReference type="NCBI Taxonomy" id="61635"/>
    <lineage>
        <taxon>Bacteria</taxon>
        <taxon>Bacillati</taxon>
        <taxon>Mycoplasmatota</taxon>
        <taxon>Mollicutes</taxon>
        <taxon>Acholeplasmatales</taxon>
        <taxon>Acholeplasmataceae</taxon>
        <taxon>Acholeplasma</taxon>
    </lineage>
</organism>
<dbReference type="Gene3D" id="3.40.50.300">
    <property type="entry name" value="P-loop containing nucleotide triphosphate hydrolases"/>
    <property type="match status" value="1"/>
</dbReference>
<keyword evidence="3" id="KW-0813">Transport</keyword>
<feature type="transmembrane region" description="Helical" evidence="10">
    <location>
        <begin position="241"/>
        <end position="263"/>
    </location>
</feature>
<feature type="transmembrane region" description="Helical" evidence="10">
    <location>
        <begin position="275"/>
        <end position="297"/>
    </location>
</feature>
<dbReference type="STRING" id="61635.BN85305620"/>
<dbReference type="RefSeq" id="WP_030004443.1">
    <property type="nucleotide sequence ID" value="NC_022549.1"/>
</dbReference>
<evidence type="ECO:0000313" key="14">
    <source>
        <dbReference type="Proteomes" id="UP000032737"/>
    </source>
</evidence>
<dbReference type="InterPro" id="IPR003593">
    <property type="entry name" value="AAA+_ATPase"/>
</dbReference>
<dbReference type="SUPFAM" id="SSF52540">
    <property type="entry name" value="P-loop containing nucleoside triphosphate hydrolases"/>
    <property type="match status" value="1"/>
</dbReference>
<comment type="subcellular location">
    <subcellularLocation>
        <location evidence="1">Cell membrane</location>
        <topology evidence="1">Multi-pass membrane protein</topology>
    </subcellularLocation>
</comment>
<feature type="transmembrane region" description="Helical" evidence="10">
    <location>
        <begin position="52"/>
        <end position="72"/>
    </location>
</feature>
<protein>
    <submittedName>
        <fullName evidence="13">ABC-type transport system, permease and ATPase components</fullName>
    </submittedName>
</protein>
<feature type="domain" description="ABC transporter" evidence="11">
    <location>
        <begin position="335"/>
        <end position="568"/>
    </location>
</feature>
<dbReference type="SMART" id="SM00382">
    <property type="entry name" value="AAA"/>
    <property type="match status" value="1"/>
</dbReference>
<dbReference type="AlphaFoldDB" id="U4KRA6"/>
<dbReference type="InterPro" id="IPR039421">
    <property type="entry name" value="Type_1_exporter"/>
</dbReference>
<evidence type="ECO:0000313" key="13">
    <source>
        <dbReference type="EMBL" id="CCV65583.1"/>
    </source>
</evidence>
<keyword evidence="7" id="KW-0067">ATP-binding</keyword>
<evidence type="ECO:0000256" key="2">
    <source>
        <dbReference type="ARBA" id="ARBA00005417"/>
    </source>
</evidence>
<dbReference type="PANTHER" id="PTHR43394">
    <property type="entry name" value="ATP-DEPENDENT PERMEASE MDL1, MITOCHONDRIAL"/>
    <property type="match status" value="1"/>
</dbReference>
<keyword evidence="9 10" id="KW-0472">Membrane</keyword>
<keyword evidence="5 10" id="KW-0812">Transmembrane</keyword>
<evidence type="ECO:0000256" key="7">
    <source>
        <dbReference type="ARBA" id="ARBA00022840"/>
    </source>
</evidence>
<dbReference type="Pfam" id="PF00005">
    <property type="entry name" value="ABC_tran"/>
    <property type="match status" value="1"/>
</dbReference>
<reference evidence="13 14" key="1">
    <citation type="journal article" date="2013" name="J. Mol. Microbiol. Biotechnol.">
        <title>Analysis of the Complete Genomes of Acholeplasma brassicae , A. palmae and A. laidlawii and Their Comparison to the Obligate Parasites from ' Candidatus Phytoplasma'.</title>
        <authorList>
            <person name="Kube M."/>
            <person name="Siewert C."/>
            <person name="Migdoll A.M."/>
            <person name="Duduk B."/>
            <person name="Holz S."/>
            <person name="Rabus R."/>
            <person name="Seemuller E."/>
            <person name="Mitrovic J."/>
            <person name="Muller I."/>
            <person name="Buttner C."/>
            <person name="Reinhardt R."/>
        </authorList>
    </citation>
    <scope>NUCLEOTIDE SEQUENCE [LARGE SCALE GENOMIC DNA]</scope>
    <source>
        <strain evidence="14">0502</strain>
    </source>
</reference>
<evidence type="ECO:0000259" key="12">
    <source>
        <dbReference type="PROSITE" id="PS50929"/>
    </source>
</evidence>
<dbReference type="EMBL" id="FO681348">
    <property type="protein sequence ID" value="CCV65583.1"/>
    <property type="molecule type" value="Genomic_DNA"/>
</dbReference>
<dbReference type="InterPro" id="IPR017871">
    <property type="entry name" value="ABC_transporter-like_CS"/>
</dbReference>
<evidence type="ECO:0000256" key="8">
    <source>
        <dbReference type="ARBA" id="ARBA00022989"/>
    </source>
</evidence>
<evidence type="ECO:0000256" key="9">
    <source>
        <dbReference type="ARBA" id="ARBA00023136"/>
    </source>
</evidence>
<dbReference type="InterPro" id="IPR027417">
    <property type="entry name" value="P-loop_NTPase"/>
</dbReference>
<dbReference type="Gene3D" id="1.20.1560.10">
    <property type="entry name" value="ABC transporter type 1, transmembrane domain"/>
    <property type="match status" value="1"/>
</dbReference>
<dbReference type="GO" id="GO:0015421">
    <property type="term" value="F:ABC-type oligopeptide transporter activity"/>
    <property type="evidence" value="ECO:0007669"/>
    <property type="project" value="TreeGrafter"/>
</dbReference>
<dbReference type="SUPFAM" id="SSF90123">
    <property type="entry name" value="ABC transporter transmembrane region"/>
    <property type="match status" value="1"/>
</dbReference>
<evidence type="ECO:0000259" key="11">
    <source>
        <dbReference type="PROSITE" id="PS50893"/>
    </source>
</evidence>
<evidence type="ECO:0000256" key="1">
    <source>
        <dbReference type="ARBA" id="ARBA00004651"/>
    </source>
</evidence>
<keyword evidence="8 10" id="KW-1133">Transmembrane helix</keyword>
<dbReference type="PANTHER" id="PTHR43394:SF1">
    <property type="entry name" value="ATP-BINDING CASSETTE SUB-FAMILY B MEMBER 10, MITOCHONDRIAL"/>
    <property type="match status" value="1"/>
</dbReference>
<evidence type="ECO:0000256" key="6">
    <source>
        <dbReference type="ARBA" id="ARBA00022741"/>
    </source>
</evidence>
<dbReference type="PROSITE" id="PS50929">
    <property type="entry name" value="ABC_TM1F"/>
    <property type="match status" value="1"/>
</dbReference>
<evidence type="ECO:0000256" key="5">
    <source>
        <dbReference type="ARBA" id="ARBA00022692"/>
    </source>
</evidence>
<dbReference type="PROSITE" id="PS50893">
    <property type="entry name" value="ABC_TRANSPORTER_2"/>
    <property type="match status" value="1"/>
</dbReference>